<accession>A0A284QTE7</accession>
<dbReference type="OrthoDB" id="2744793at2759"/>
<feature type="transmembrane region" description="Helical" evidence="1">
    <location>
        <begin position="328"/>
        <end position="351"/>
    </location>
</feature>
<feature type="transmembrane region" description="Helical" evidence="1">
    <location>
        <begin position="288"/>
        <end position="308"/>
    </location>
</feature>
<keyword evidence="1" id="KW-0812">Transmembrane</keyword>
<sequence length="526" mass="59169">MALHACANGFISAARDAVKQVSGHLNSNYIDPLVSRNARYPVLIPLTSSVYTRFIGKRRSRCGGSLTSYKMLTILRGSQNRTISQYDRYKTQFTGEYTLRSLQYEHGDISITSVVVWVKSVCFSKDDLDAKQNHSYFPRAVMLPTSVDDKCKELSWYSTSKMALSVSDAVFIAVIVEVLLYGMYTCLFLGSSYLLIFKREKTKVFIVMMVLNTIMWFVSTSHVTITIIKIHGVYLRGSEHGGNIITLEGNNTSPGLYSLLALECLNFFIGDGIVLWRAWILCNRSRWILWVSSILGLTAFATTASALLPHLWSREPLASTASDGPFSGAHATTAMILTLSVNVWATSLIAYRTWTHHRLIRSLAGSSFVSQFCKQHGILKWMIESGIFYCCTWFAAVIIGVSASNGIYILFCMLAQLTAIYPTLIIALVWLKSTLDVTMQSSQQMRWSQQFTTDPESSNRPISMLDPQLKEDSAPSILLDEETQWYLWQDLVRKSGTKNGENLSVLRPTRQRKEVYTLIIAGQARK</sequence>
<feature type="transmembrane region" description="Helical" evidence="1">
    <location>
        <begin position="381"/>
        <end position="401"/>
    </location>
</feature>
<reference evidence="3" key="1">
    <citation type="journal article" date="2017" name="Nat. Ecol. Evol.">
        <title>Genome expansion and lineage-specific genetic innovations in the forest pathogenic fungi Armillaria.</title>
        <authorList>
            <person name="Sipos G."/>
            <person name="Prasanna A.N."/>
            <person name="Walter M.C."/>
            <person name="O'Connor E."/>
            <person name="Balint B."/>
            <person name="Krizsan K."/>
            <person name="Kiss B."/>
            <person name="Hess J."/>
            <person name="Varga T."/>
            <person name="Slot J."/>
            <person name="Riley R."/>
            <person name="Boka B."/>
            <person name="Rigling D."/>
            <person name="Barry K."/>
            <person name="Lee J."/>
            <person name="Mihaltcheva S."/>
            <person name="LaButti K."/>
            <person name="Lipzen A."/>
            <person name="Waldron R."/>
            <person name="Moloney N.M."/>
            <person name="Sperisen C."/>
            <person name="Kredics L."/>
            <person name="Vagvoelgyi C."/>
            <person name="Patrignani A."/>
            <person name="Fitzpatrick D."/>
            <person name="Nagy I."/>
            <person name="Doyle S."/>
            <person name="Anderson J.B."/>
            <person name="Grigoriev I.V."/>
            <person name="Gueldener U."/>
            <person name="Muensterkoetter M."/>
            <person name="Nagy L.G."/>
        </authorList>
    </citation>
    <scope>NUCLEOTIDE SEQUENCE [LARGE SCALE GENOMIC DNA]</scope>
    <source>
        <strain evidence="3">C18/9</strain>
    </source>
</reference>
<keyword evidence="3" id="KW-1185">Reference proteome</keyword>
<feature type="transmembrane region" description="Helical" evidence="1">
    <location>
        <begin position="169"/>
        <end position="197"/>
    </location>
</feature>
<name>A0A284QTE7_ARMOS</name>
<feature type="transmembrane region" description="Helical" evidence="1">
    <location>
        <begin position="204"/>
        <end position="228"/>
    </location>
</feature>
<evidence type="ECO:0000256" key="1">
    <source>
        <dbReference type="SAM" id="Phobius"/>
    </source>
</evidence>
<feature type="transmembrane region" description="Helical" evidence="1">
    <location>
        <begin position="407"/>
        <end position="431"/>
    </location>
</feature>
<proteinExistence type="predicted"/>
<evidence type="ECO:0000313" key="2">
    <source>
        <dbReference type="EMBL" id="SJK99758.1"/>
    </source>
</evidence>
<dbReference type="Proteomes" id="UP000219338">
    <property type="component" value="Unassembled WGS sequence"/>
</dbReference>
<keyword evidence="1" id="KW-1133">Transmembrane helix</keyword>
<feature type="transmembrane region" description="Helical" evidence="1">
    <location>
        <begin position="256"/>
        <end position="276"/>
    </location>
</feature>
<gene>
    <name evidence="2" type="ORF">ARMOST_03069</name>
</gene>
<evidence type="ECO:0000313" key="3">
    <source>
        <dbReference type="Proteomes" id="UP000219338"/>
    </source>
</evidence>
<protein>
    <submittedName>
        <fullName evidence="2">Uncharacterized protein</fullName>
    </submittedName>
</protein>
<dbReference type="AlphaFoldDB" id="A0A284QTE7"/>
<dbReference type="EMBL" id="FUEG01000002">
    <property type="protein sequence ID" value="SJK99758.1"/>
    <property type="molecule type" value="Genomic_DNA"/>
</dbReference>
<keyword evidence="1" id="KW-0472">Membrane</keyword>
<organism evidence="2 3">
    <name type="scientific">Armillaria ostoyae</name>
    <name type="common">Armillaria root rot fungus</name>
    <dbReference type="NCBI Taxonomy" id="47428"/>
    <lineage>
        <taxon>Eukaryota</taxon>
        <taxon>Fungi</taxon>
        <taxon>Dikarya</taxon>
        <taxon>Basidiomycota</taxon>
        <taxon>Agaricomycotina</taxon>
        <taxon>Agaricomycetes</taxon>
        <taxon>Agaricomycetidae</taxon>
        <taxon>Agaricales</taxon>
        <taxon>Marasmiineae</taxon>
        <taxon>Physalacriaceae</taxon>
        <taxon>Armillaria</taxon>
    </lineage>
</organism>